<dbReference type="Pfam" id="PF07963">
    <property type="entry name" value="N_methyl"/>
    <property type="match status" value="1"/>
</dbReference>
<dbReference type="Proteomes" id="UP000318478">
    <property type="component" value="Unassembled WGS sequence"/>
</dbReference>
<comment type="caution">
    <text evidence="3">The sequence shown here is derived from an EMBL/GenBank/DDBJ whole genome shotgun (WGS) entry which is preliminary data.</text>
</comment>
<evidence type="ECO:0000256" key="1">
    <source>
        <dbReference type="SAM" id="Phobius"/>
    </source>
</evidence>
<gene>
    <name evidence="3" type="ORF">Pla123a_44010</name>
</gene>
<dbReference type="PANTHER" id="PTHR30093:SF2">
    <property type="entry name" value="TYPE II SECRETION SYSTEM PROTEIN H"/>
    <property type="match status" value="1"/>
</dbReference>
<keyword evidence="1" id="KW-0472">Membrane</keyword>
<dbReference type="InterPro" id="IPR012902">
    <property type="entry name" value="N_methyl_site"/>
</dbReference>
<name>A0A5C5XZR6_9BACT</name>
<evidence type="ECO:0000313" key="4">
    <source>
        <dbReference type="Proteomes" id="UP000318478"/>
    </source>
</evidence>
<dbReference type="EMBL" id="SJPO01000013">
    <property type="protein sequence ID" value="TWT66972.1"/>
    <property type="molecule type" value="Genomic_DNA"/>
</dbReference>
<evidence type="ECO:0000259" key="2">
    <source>
        <dbReference type="Pfam" id="PF07596"/>
    </source>
</evidence>
<dbReference type="InterPro" id="IPR045584">
    <property type="entry name" value="Pilin-like"/>
</dbReference>
<evidence type="ECO:0000313" key="3">
    <source>
        <dbReference type="EMBL" id="TWT66972.1"/>
    </source>
</evidence>
<feature type="transmembrane region" description="Helical" evidence="1">
    <location>
        <begin position="31"/>
        <end position="55"/>
    </location>
</feature>
<dbReference type="NCBIfam" id="TIGR02532">
    <property type="entry name" value="IV_pilin_GFxxxE"/>
    <property type="match status" value="1"/>
</dbReference>
<organism evidence="3 4">
    <name type="scientific">Posidoniimonas polymericola</name>
    <dbReference type="NCBI Taxonomy" id="2528002"/>
    <lineage>
        <taxon>Bacteria</taxon>
        <taxon>Pseudomonadati</taxon>
        <taxon>Planctomycetota</taxon>
        <taxon>Planctomycetia</taxon>
        <taxon>Pirellulales</taxon>
        <taxon>Lacipirellulaceae</taxon>
        <taxon>Posidoniimonas</taxon>
    </lineage>
</organism>
<accession>A0A5C5XZR6</accession>
<dbReference type="RefSeq" id="WP_146590944.1">
    <property type="nucleotide sequence ID" value="NZ_SJPO01000013.1"/>
</dbReference>
<dbReference type="PANTHER" id="PTHR30093">
    <property type="entry name" value="GENERAL SECRETION PATHWAY PROTEIN G"/>
    <property type="match status" value="1"/>
</dbReference>
<proteinExistence type="predicted"/>
<dbReference type="SUPFAM" id="SSF54523">
    <property type="entry name" value="Pili subunits"/>
    <property type="match status" value="1"/>
</dbReference>
<dbReference type="Gene3D" id="3.30.700.10">
    <property type="entry name" value="Glycoprotein, Type 4 Pilin"/>
    <property type="match status" value="1"/>
</dbReference>
<reference evidence="3 4" key="1">
    <citation type="submission" date="2019-02" db="EMBL/GenBank/DDBJ databases">
        <title>Deep-cultivation of Planctomycetes and their phenomic and genomic characterization uncovers novel biology.</title>
        <authorList>
            <person name="Wiegand S."/>
            <person name="Jogler M."/>
            <person name="Boedeker C."/>
            <person name="Pinto D."/>
            <person name="Vollmers J."/>
            <person name="Rivas-Marin E."/>
            <person name="Kohn T."/>
            <person name="Peeters S.H."/>
            <person name="Heuer A."/>
            <person name="Rast P."/>
            <person name="Oberbeckmann S."/>
            <person name="Bunk B."/>
            <person name="Jeske O."/>
            <person name="Meyerdierks A."/>
            <person name="Storesund J.E."/>
            <person name="Kallscheuer N."/>
            <person name="Luecker S."/>
            <person name="Lage O.M."/>
            <person name="Pohl T."/>
            <person name="Merkel B.J."/>
            <person name="Hornburger P."/>
            <person name="Mueller R.-W."/>
            <person name="Bruemmer F."/>
            <person name="Labrenz M."/>
            <person name="Spormann A.M."/>
            <person name="Op Den Camp H."/>
            <person name="Overmann J."/>
            <person name="Amann R."/>
            <person name="Jetten M.S.M."/>
            <person name="Mascher T."/>
            <person name="Medema M.H."/>
            <person name="Devos D.P."/>
            <person name="Kaster A.-K."/>
            <person name="Ovreas L."/>
            <person name="Rohde M."/>
            <person name="Galperin M.Y."/>
            <person name="Jogler C."/>
        </authorList>
    </citation>
    <scope>NUCLEOTIDE SEQUENCE [LARGE SCALE GENOMIC DNA]</scope>
    <source>
        <strain evidence="3 4">Pla123a</strain>
    </source>
</reference>
<keyword evidence="4" id="KW-1185">Reference proteome</keyword>
<dbReference type="NCBIfam" id="TIGR04294">
    <property type="entry name" value="pre_pil_HX9DG"/>
    <property type="match status" value="1"/>
</dbReference>
<sequence>MARMLPWNRAALQWQPHRGAATRLPAARRGAFTLVELLVVIAIIGILIALLLPAVQSAREAARRTQCKNNLKNVGLAILNHVNTLQVFPTGGSTWGVLIEDYVEKGQPVGTAKMGLGWGYQILPYLEENALHDLTTSAKMRDTVVPLYNCPSRRAATRVSHGDLTVVVTDYACAQPFTKIDSKQPAPVDVATEYPKWGGWGDVYFGACTGGGAGNPPKADQSLGPPPQYNGVYDGVIVRSAFYWTSKSPFTDTVEGKFVNAPRPIKFARITDGSSKTMMIGEKYVRTDLYEGGCSSDDAGWTDGWDPDVMRSTGIPPLPDSQLDHLTLPSEPKPQGSSWWEFHFGAAHPGGFNTVHADGSVHSVSYDIDLNVFNALGTRNGTSYGEQAGLVATGD</sequence>
<keyword evidence="1" id="KW-1133">Transmembrane helix</keyword>
<protein>
    <recommendedName>
        <fullName evidence="2">DUF1559 domain-containing protein</fullName>
    </recommendedName>
</protein>
<keyword evidence="1" id="KW-0812">Transmembrane</keyword>
<dbReference type="InterPro" id="IPR027558">
    <property type="entry name" value="Pre_pil_HX9DG_C"/>
</dbReference>
<dbReference type="OrthoDB" id="255848at2"/>
<feature type="domain" description="DUF1559" evidence="2">
    <location>
        <begin position="56"/>
        <end position="370"/>
    </location>
</feature>
<dbReference type="Pfam" id="PF07596">
    <property type="entry name" value="SBP_bac_10"/>
    <property type="match status" value="1"/>
</dbReference>
<dbReference type="InterPro" id="IPR011453">
    <property type="entry name" value="DUF1559"/>
</dbReference>
<dbReference type="AlphaFoldDB" id="A0A5C5XZR6"/>